<protein>
    <submittedName>
        <fullName evidence="2">Uncharacterized protein</fullName>
    </submittedName>
</protein>
<keyword evidence="3" id="KW-1185">Reference proteome</keyword>
<evidence type="ECO:0000256" key="1">
    <source>
        <dbReference type="SAM" id="MobiDB-lite"/>
    </source>
</evidence>
<dbReference type="AlphaFoldDB" id="A0AAI9TDC8"/>
<name>A0AAI9TDC8_PENTH</name>
<evidence type="ECO:0000313" key="2">
    <source>
        <dbReference type="EMBL" id="KAJ9485272.1"/>
    </source>
</evidence>
<feature type="compositionally biased region" description="Polar residues" evidence="1">
    <location>
        <begin position="32"/>
        <end position="41"/>
    </location>
</feature>
<reference evidence="2" key="1">
    <citation type="submission" date="2015-06" db="EMBL/GenBank/DDBJ databases">
        <authorList>
            <person name="Nguyen H."/>
        </authorList>
    </citation>
    <scope>NUCLEOTIDE SEQUENCE</scope>
    <source>
        <strain evidence="2">DAOM 180753</strain>
    </source>
</reference>
<comment type="caution">
    <text evidence="2">The sequence shown here is derived from an EMBL/GenBank/DDBJ whole genome shotgun (WGS) entry which is preliminary data.</text>
</comment>
<evidence type="ECO:0000313" key="3">
    <source>
        <dbReference type="Proteomes" id="UP001227192"/>
    </source>
</evidence>
<accession>A0AAI9TDC8</accession>
<organism evidence="2 3">
    <name type="scientific">Penicillium thymicola</name>
    <dbReference type="NCBI Taxonomy" id="293382"/>
    <lineage>
        <taxon>Eukaryota</taxon>
        <taxon>Fungi</taxon>
        <taxon>Dikarya</taxon>
        <taxon>Ascomycota</taxon>
        <taxon>Pezizomycotina</taxon>
        <taxon>Eurotiomycetes</taxon>
        <taxon>Eurotiomycetidae</taxon>
        <taxon>Eurotiales</taxon>
        <taxon>Aspergillaceae</taxon>
        <taxon>Penicillium</taxon>
    </lineage>
</organism>
<feature type="compositionally biased region" description="Low complexity" evidence="1">
    <location>
        <begin position="1"/>
        <end position="24"/>
    </location>
</feature>
<sequence>MSDQAPDSCGPGPGPSSSSSSSSRPPIPPESTWPTSTSDAITQGPWGPPRLPSLTLSDQLVLLQICLVHKYLYKERRGNTDYWQRVASHFWGISGWSWARVRNYVQHNIRRYRADPLNVRDNPEGQMKQLLREFIAHIDIVNMPVPRIQTQRPPPSPSSHPQHIIHGNPPVDTYSQPPSMKYSDQQLIAKSKEAAMRCNFDEAKSRLLRISDKAVLGTHLEELDMIRNAQIQTNKDIERQAKEAELKDDWQMAKSLLSRIVGEDGPFLLLALEYSRARIECDVLEAEEAMEQLKRKYPDPRLEQVELDENYVNADMYGNPQRVGHYRGLLRANKRKIGTLWEEPDDFRKVFQMMAEEMRQARDKAWYARPAPAGETEPQSQPQLKPLNIDERLRMPKRARAEIQSQPDTTQELRLLKMAQTALVDGHDKAKALLSQGSSEECQEALQALEQSPSQLLNDFKEAETSLVAQTEEDESCQLTPGNQMALLILMEAEAKANEEKVESLLAQLPRNSSETRSLRTEWDEVFAKKSRYLATCRATLLAGGSLEDVEPEK</sequence>
<feature type="region of interest" description="Disordered" evidence="1">
    <location>
        <begin position="1"/>
        <end position="46"/>
    </location>
</feature>
<dbReference type="EMBL" id="LACB01000275">
    <property type="protein sequence ID" value="KAJ9485272.1"/>
    <property type="molecule type" value="Genomic_DNA"/>
</dbReference>
<gene>
    <name evidence="2" type="ORF">VN97_g8069</name>
</gene>
<dbReference type="Proteomes" id="UP001227192">
    <property type="component" value="Unassembled WGS sequence"/>
</dbReference>
<reference evidence="2" key="2">
    <citation type="journal article" date="2016" name="Fungal Biol.">
        <title>Ochratoxin A production by Penicillium thymicola.</title>
        <authorList>
            <person name="Nguyen H.D.T."/>
            <person name="McMullin D.R."/>
            <person name="Ponomareva E."/>
            <person name="Riley R."/>
            <person name="Pomraning K.R."/>
            <person name="Baker S.E."/>
            <person name="Seifert K.A."/>
        </authorList>
    </citation>
    <scope>NUCLEOTIDE SEQUENCE</scope>
    <source>
        <strain evidence="2">DAOM 180753</strain>
    </source>
</reference>
<proteinExistence type="predicted"/>